<organism evidence="2 3">
    <name type="scientific">Streptomyces zhaozhouensis</name>
    <dbReference type="NCBI Taxonomy" id="1300267"/>
    <lineage>
        <taxon>Bacteria</taxon>
        <taxon>Bacillati</taxon>
        <taxon>Actinomycetota</taxon>
        <taxon>Actinomycetes</taxon>
        <taxon>Kitasatosporales</taxon>
        <taxon>Streptomycetaceae</taxon>
        <taxon>Streptomyces</taxon>
    </lineage>
</organism>
<reference evidence="2 3" key="1">
    <citation type="submission" date="2017-09" db="EMBL/GenBank/DDBJ databases">
        <authorList>
            <person name="Ehlers B."/>
            <person name="Leendertz F.H."/>
        </authorList>
    </citation>
    <scope>NUCLEOTIDE SEQUENCE [LARGE SCALE GENOMIC DNA]</scope>
    <source>
        <strain evidence="2 3">CGMCC 4.7095</strain>
    </source>
</reference>
<feature type="region of interest" description="Disordered" evidence="1">
    <location>
        <begin position="1"/>
        <end position="65"/>
    </location>
</feature>
<proteinExistence type="predicted"/>
<feature type="compositionally biased region" description="Acidic residues" evidence="1">
    <location>
        <begin position="26"/>
        <end position="63"/>
    </location>
</feature>
<keyword evidence="3" id="KW-1185">Reference proteome</keyword>
<sequence length="137" mass="13191">MPGMQSSAGEGDVEESGFSSGVFDEGVGEDDEGGGEDDPGEGAADDEDDDAEDGDDDLADVDEGVPVIGGPFDGLLPPAAVLDAGVGGLVDVAGALACGFLAHLFCVEGELACCGQAFLGVVDPVLGGAGGGFGGLL</sequence>
<dbReference type="AlphaFoldDB" id="A0A286E5U9"/>
<name>A0A286E5U9_9ACTN</name>
<accession>A0A286E5U9</accession>
<dbReference type="Proteomes" id="UP000219072">
    <property type="component" value="Unassembled WGS sequence"/>
</dbReference>
<protein>
    <submittedName>
        <fullName evidence="2">Uncharacterized protein</fullName>
    </submittedName>
</protein>
<gene>
    <name evidence="2" type="ORF">SAMN06297387_1251</name>
</gene>
<evidence type="ECO:0000313" key="2">
    <source>
        <dbReference type="EMBL" id="SOD66244.1"/>
    </source>
</evidence>
<feature type="non-terminal residue" evidence="2">
    <location>
        <position position="137"/>
    </location>
</feature>
<evidence type="ECO:0000313" key="3">
    <source>
        <dbReference type="Proteomes" id="UP000219072"/>
    </source>
</evidence>
<evidence type="ECO:0000256" key="1">
    <source>
        <dbReference type="SAM" id="MobiDB-lite"/>
    </source>
</evidence>
<dbReference type="EMBL" id="OCNE01000025">
    <property type="protein sequence ID" value="SOD66244.1"/>
    <property type="molecule type" value="Genomic_DNA"/>
</dbReference>